<keyword evidence="2" id="KW-0677">Repeat</keyword>
<dbReference type="PANTHER" id="PTHR22847">
    <property type="entry name" value="WD40 REPEAT PROTEIN"/>
    <property type="match status" value="1"/>
</dbReference>
<organism evidence="4 5">
    <name type="scientific">Malassezia psittaci</name>
    <dbReference type="NCBI Taxonomy" id="1821823"/>
    <lineage>
        <taxon>Eukaryota</taxon>
        <taxon>Fungi</taxon>
        <taxon>Dikarya</taxon>
        <taxon>Basidiomycota</taxon>
        <taxon>Ustilaginomycotina</taxon>
        <taxon>Malasseziomycetes</taxon>
        <taxon>Malasseziales</taxon>
        <taxon>Malasseziaceae</taxon>
        <taxon>Malassezia</taxon>
    </lineage>
</organism>
<proteinExistence type="predicted"/>
<keyword evidence="1 3" id="KW-0853">WD repeat</keyword>
<dbReference type="SUPFAM" id="SSF50978">
    <property type="entry name" value="WD40 repeat-like"/>
    <property type="match status" value="1"/>
</dbReference>
<dbReference type="InterPro" id="IPR036322">
    <property type="entry name" value="WD40_repeat_dom_sf"/>
</dbReference>
<evidence type="ECO:0000256" key="3">
    <source>
        <dbReference type="PROSITE-ProRule" id="PRU00221"/>
    </source>
</evidence>
<name>A0AAF0JME9_9BASI</name>
<protein>
    <recommendedName>
        <fullName evidence="6">WD40 repeat-like protein</fullName>
    </recommendedName>
</protein>
<dbReference type="EMBL" id="CP118381">
    <property type="protein sequence ID" value="WFD45061.1"/>
    <property type="molecule type" value="Genomic_DNA"/>
</dbReference>
<dbReference type="SMART" id="SM00320">
    <property type="entry name" value="WD40"/>
    <property type="match status" value="4"/>
</dbReference>
<reference evidence="4" key="1">
    <citation type="submission" date="2023-02" db="EMBL/GenBank/DDBJ databases">
        <title>Mating type loci evolution in Malassezia.</title>
        <authorList>
            <person name="Coelho M.A."/>
        </authorList>
    </citation>
    <scope>NUCLEOTIDE SEQUENCE</scope>
    <source>
        <strain evidence="4">CBS 14136</strain>
    </source>
</reference>
<dbReference type="Proteomes" id="UP001214628">
    <property type="component" value="Chromosome 7"/>
</dbReference>
<feature type="repeat" description="WD" evidence="3">
    <location>
        <begin position="116"/>
        <end position="149"/>
    </location>
</feature>
<evidence type="ECO:0000256" key="2">
    <source>
        <dbReference type="ARBA" id="ARBA00022737"/>
    </source>
</evidence>
<dbReference type="PANTHER" id="PTHR22847:SF637">
    <property type="entry name" value="WD REPEAT DOMAIN 5B"/>
    <property type="match status" value="1"/>
</dbReference>
<keyword evidence="5" id="KW-1185">Reference proteome</keyword>
<evidence type="ECO:0000313" key="4">
    <source>
        <dbReference type="EMBL" id="WFD45061.1"/>
    </source>
</evidence>
<dbReference type="Pfam" id="PF00400">
    <property type="entry name" value="WD40"/>
    <property type="match status" value="3"/>
</dbReference>
<evidence type="ECO:0008006" key="6">
    <source>
        <dbReference type="Google" id="ProtNLM"/>
    </source>
</evidence>
<sequence length="490" mass="54024">MHAASARQLFQSDTSLAIGHERAEKAQRTAQGAEYGYPIWLGKHASKLPGKVAEEAPMININTSALASKAAGADGGLVKVITAHIPDQQNSIVWTAESGRLARATDLESGQSKHQLRGHAAPVSALTSMQIDKTTIIFTASWDKSIRVWIQGANLRPEPIWTIHDAASDFIKALHIDVSYMCLISSGSDCVIRIWDVQRLLETLSQHILSTSEAHPVHLHEDCVRMIGTVRAHTRPVLALTSLPRCAPNMSIIQDIHSGFCVFSGDSMGRILELHIELDSNRDAQCSVIRELDGHETGVTNIVPVWQLASDDQHFTAFLWTCSQDQTVRRFPLSASQRRAVISGRTSNIGTRLGSEQMLCADVCIKVAHAVKSVFPVGLVDESFAEYVMIGMANGDIQVWCIEDQPSYLRTLEGHWHEVSFLGAFTRPDNEVWIASGSLDGTLRRWPLPWVIHGKKPEENLEESTRSVPSNLNTITAEEQAELDALLDEE</sequence>
<dbReference type="GO" id="GO:1990234">
    <property type="term" value="C:transferase complex"/>
    <property type="evidence" value="ECO:0007669"/>
    <property type="project" value="UniProtKB-ARBA"/>
</dbReference>
<dbReference type="InterPro" id="IPR001680">
    <property type="entry name" value="WD40_rpt"/>
</dbReference>
<dbReference type="Gene3D" id="2.130.10.10">
    <property type="entry name" value="YVTN repeat-like/Quinoprotein amine dehydrogenase"/>
    <property type="match status" value="2"/>
</dbReference>
<evidence type="ECO:0000313" key="5">
    <source>
        <dbReference type="Proteomes" id="UP001214628"/>
    </source>
</evidence>
<accession>A0AAF0JME9</accession>
<dbReference type="PROSITE" id="PS50082">
    <property type="entry name" value="WD_REPEATS_2"/>
    <property type="match status" value="1"/>
</dbReference>
<dbReference type="AlphaFoldDB" id="A0AAF0JME9"/>
<gene>
    <name evidence="4" type="ORF">MPSI1_003738</name>
</gene>
<dbReference type="InterPro" id="IPR015943">
    <property type="entry name" value="WD40/YVTN_repeat-like_dom_sf"/>
</dbReference>
<evidence type="ECO:0000256" key="1">
    <source>
        <dbReference type="ARBA" id="ARBA00022574"/>
    </source>
</evidence>